<evidence type="ECO:0000313" key="2">
    <source>
        <dbReference type="Proteomes" id="UP000078046"/>
    </source>
</evidence>
<dbReference type="Proteomes" id="UP000078046">
    <property type="component" value="Unassembled WGS sequence"/>
</dbReference>
<comment type="caution">
    <text evidence="1">The sequence shown here is derived from an EMBL/GenBank/DDBJ whole genome shotgun (WGS) entry which is preliminary data.</text>
</comment>
<dbReference type="AlphaFoldDB" id="A0A177ANX3"/>
<sequence length="106" mass="11832">MITEMCTGVSECYGNNTCSLRVADLLTNLRGTTDTMVTNCGKNGIKKLQGMMRHFLFAICITHFYIIKRDKAEVGEGVIIEEPFDKCIYTGEKMPVNSTISVKVRS</sequence>
<keyword evidence="2" id="KW-1185">Reference proteome</keyword>
<accession>A0A177ANX3</accession>
<evidence type="ECO:0000313" key="1">
    <source>
        <dbReference type="EMBL" id="OAF63718.1"/>
    </source>
</evidence>
<proteinExistence type="predicted"/>
<reference evidence="1 2" key="1">
    <citation type="submission" date="2016-04" db="EMBL/GenBank/DDBJ databases">
        <title>The genome of Intoshia linei affirms orthonectids as highly simplified spiralians.</title>
        <authorList>
            <person name="Mikhailov K.V."/>
            <person name="Slusarev G.S."/>
            <person name="Nikitin M.A."/>
            <person name="Logacheva M.D."/>
            <person name="Penin A."/>
            <person name="Aleoshin V."/>
            <person name="Panchin Y.V."/>
        </authorList>
    </citation>
    <scope>NUCLEOTIDE SEQUENCE [LARGE SCALE GENOMIC DNA]</scope>
    <source>
        <strain evidence="1">Intl2013</strain>
        <tissue evidence="1">Whole animal</tissue>
    </source>
</reference>
<gene>
    <name evidence="1" type="ORF">A3Q56_08576</name>
</gene>
<dbReference type="EMBL" id="LWCA01002727">
    <property type="protein sequence ID" value="OAF63718.1"/>
    <property type="molecule type" value="Genomic_DNA"/>
</dbReference>
<organism evidence="1 2">
    <name type="scientific">Intoshia linei</name>
    <dbReference type="NCBI Taxonomy" id="1819745"/>
    <lineage>
        <taxon>Eukaryota</taxon>
        <taxon>Metazoa</taxon>
        <taxon>Spiralia</taxon>
        <taxon>Lophotrochozoa</taxon>
        <taxon>Mesozoa</taxon>
        <taxon>Orthonectida</taxon>
        <taxon>Rhopaluridae</taxon>
        <taxon>Intoshia</taxon>
    </lineage>
</organism>
<name>A0A177ANX3_9BILA</name>
<protein>
    <submittedName>
        <fullName evidence="1">Uncharacterized protein</fullName>
    </submittedName>
</protein>